<dbReference type="OrthoDB" id="3533927at2"/>
<name>A0A4V2Z086_9ACTN</name>
<dbReference type="InParanoid" id="A0A4V2Z086"/>
<dbReference type="EMBL" id="SMKZ01000057">
    <property type="protein sequence ID" value="TDD99977.1"/>
    <property type="molecule type" value="Genomic_DNA"/>
</dbReference>
<accession>A0A4V2Z086</accession>
<evidence type="ECO:0000313" key="2">
    <source>
        <dbReference type="EMBL" id="TDD99977.1"/>
    </source>
</evidence>
<evidence type="ECO:0000256" key="1">
    <source>
        <dbReference type="SAM" id="SignalP"/>
    </source>
</evidence>
<proteinExistence type="predicted"/>
<keyword evidence="3" id="KW-1185">Reference proteome</keyword>
<comment type="caution">
    <text evidence="2">The sequence shown here is derived from an EMBL/GenBank/DDBJ whole genome shotgun (WGS) entry which is preliminary data.</text>
</comment>
<keyword evidence="1" id="KW-0732">Signal</keyword>
<evidence type="ECO:0000313" key="3">
    <source>
        <dbReference type="Proteomes" id="UP000294739"/>
    </source>
</evidence>
<dbReference type="Proteomes" id="UP000294739">
    <property type="component" value="Unassembled WGS sequence"/>
</dbReference>
<gene>
    <name evidence="2" type="ORF">E1269_26915</name>
</gene>
<reference evidence="2 3" key="1">
    <citation type="submission" date="2019-03" db="EMBL/GenBank/DDBJ databases">
        <title>Draft genome sequences of novel Actinobacteria.</title>
        <authorList>
            <person name="Sahin N."/>
            <person name="Ay H."/>
            <person name="Saygin H."/>
        </authorList>
    </citation>
    <scope>NUCLEOTIDE SEQUENCE [LARGE SCALE GENOMIC DNA]</scope>
    <source>
        <strain evidence="2 3">5K138</strain>
    </source>
</reference>
<evidence type="ECO:0008006" key="4">
    <source>
        <dbReference type="Google" id="ProtNLM"/>
    </source>
</evidence>
<feature type="chain" id="PRO_5020974172" description="Secreted protein" evidence="1">
    <location>
        <begin position="28"/>
        <end position="146"/>
    </location>
</feature>
<dbReference type="RefSeq" id="WP_131900410.1">
    <property type="nucleotide sequence ID" value="NZ_SMKZ01000057.1"/>
</dbReference>
<protein>
    <recommendedName>
        <fullName evidence="4">Secreted protein</fullName>
    </recommendedName>
</protein>
<sequence length="146" mass="15931">MSFGLRTAAAAAAATAMLVVPATTAAAGESTGRCSADSYRAEFTLWYTTKGAYDYPDEYTWYIYTPRGEITYKNNVQARVNSVNTGGTDPIHHTWISADNIRSGGDEQAIDGVRVSRTKSMYGAFEFVFDRPDDSDPRCTGRTTSV</sequence>
<organism evidence="2 3">
    <name type="scientific">Jiangella asiatica</name>
    <dbReference type="NCBI Taxonomy" id="2530372"/>
    <lineage>
        <taxon>Bacteria</taxon>
        <taxon>Bacillati</taxon>
        <taxon>Actinomycetota</taxon>
        <taxon>Actinomycetes</taxon>
        <taxon>Jiangellales</taxon>
        <taxon>Jiangellaceae</taxon>
        <taxon>Jiangella</taxon>
    </lineage>
</organism>
<dbReference type="AlphaFoldDB" id="A0A4V2Z086"/>
<feature type="signal peptide" evidence="1">
    <location>
        <begin position="1"/>
        <end position="27"/>
    </location>
</feature>